<name>A0AAD6JZI1_9ROSI</name>
<dbReference type="PROSITE" id="PS51450">
    <property type="entry name" value="LRR"/>
    <property type="match status" value="3"/>
</dbReference>
<evidence type="ECO:0000313" key="5">
    <source>
        <dbReference type="Proteomes" id="UP001162972"/>
    </source>
</evidence>
<dbReference type="SMART" id="SM00365">
    <property type="entry name" value="LRR_SD22"/>
    <property type="match status" value="4"/>
</dbReference>
<dbReference type="PRINTS" id="PR00019">
    <property type="entry name" value="LEURICHRPT"/>
</dbReference>
<sequence length="477" mass="52639">MLCDLFLAAGFEVLSARLKKLENLHLSGNQYNDSIFSSLTGFSSLKSLDLSRNNLIGSASTNSLEILSSQLRKLENLDLSYNKLNDNILSNLCGFPSLKSLNLSGNILLRSTTINGLRKLEILSLDKLTIIGSTLLQSLGALPSLKTLSLQETNLTRASISQGWWCELKNLEQLDLSGNNLEGSIPDCLGNLSSLQLLDVSGNRFTGNIASGPLTNIISLEFLSLSNNHFEVPVSMKPFMNHSSLKFFSSENNRLVTGPSAFHNFIPKFQLVYFSLSDNSTSEALNLEIPSFLCNQHSLRFLDLSGNNFNGMFPSWLLRNNTRLEQLFLGENSFVGTLQLQDQPNPHMTILDISNNNMSGQFPKHICLMFPNLVTLRMAKTGLIGCIPSCLGNISSLEDLDLSNNQLSSVKLEQFTTLTFLDLSKNNLGGQLPASVVNSTTLNYLCLSFNNFRGGLQIPPDSARLICPEIILRVRFQ</sequence>
<keyword evidence="2" id="KW-0732">Signal</keyword>
<dbReference type="SMART" id="SM00369">
    <property type="entry name" value="LRR_TYP"/>
    <property type="match status" value="4"/>
</dbReference>
<protein>
    <submittedName>
        <fullName evidence="4">Uncharacterized protein</fullName>
    </submittedName>
</protein>
<dbReference type="SUPFAM" id="SSF52058">
    <property type="entry name" value="L domain-like"/>
    <property type="match status" value="3"/>
</dbReference>
<dbReference type="PANTHER" id="PTHR48060:SF17">
    <property type="entry name" value="LRR RECEPTOR-LIKE SERINE_THREONINE-PROTEIN KINASE IRK-RELATED"/>
    <property type="match status" value="1"/>
</dbReference>
<keyword evidence="5" id="KW-1185">Reference proteome</keyword>
<evidence type="ECO:0000256" key="2">
    <source>
        <dbReference type="ARBA" id="ARBA00022729"/>
    </source>
</evidence>
<dbReference type="Pfam" id="PF13855">
    <property type="entry name" value="LRR_8"/>
    <property type="match status" value="1"/>
</dbReference>
<evidence type="ECO:0000256" key="1">
    <source>
        <dbReference type="ARBA" id="ARBA00022614"/>
    </source>
</evidence>
<gene>
    <name evidence="4" type="ORF">OIU84_006890</name>
</gene>
<dbReference type="Pfam" id="PF00560">
    <property type="entry name" value="LRR_1"/>
    <property type="match status" value="3"/>
</dbReference>
<accession>A0AAD6JZI1</accession>
<evidence type="ECO:0000313" key="4">
    <source>
        <dbReference type="EMBL" id="KAJ6414155.1"/>
    </source>
</evidence>
<evidence type="ECO:0000256" key="3">
    <source>
        <dbReference type="ARBA" id="ARBA00022737"/>
    </source>
</evidence>
<dbReference type="Proteomes" id="UP001162972">
    <property type="component" value="Chromosome 5"/>
</dbReference>
<dbReference type="Pfam" id="PF13516">
    <property type="entry name" value="LRR_6"/>
    <property type="match status" value="3"/>
</dbReference>
<reference evidence="4 5" key="1">
    <citation type="journal article" date="2023" name="Int. J. Mol. Sci.">
        <title>De Novo Assembly and Annotation of 11 Diverse Shrub Willow (Salix) Genomes Reveals Novel Gene Organization in Sex-Linked Regions.</title>
        <authorList>
            <person name="Hyden B."/>
            <person name="Feng K."/>
            <person name="Yates T.B."/>
            <person name="Jawdy S."/>
            <person name="Cereghino C."/>
            <person name="Smart L.B."/>
            <person name="Muchero W."/>
        </authorList>
    </citation>
    <scope>NUCLEOTIDE SEQUENCE [LARGE SCALE GENOMIC DNA]</scope>
    <source>
        <tissue evidence="4">Shoot tip</tissue>
    </source>
</reference>
<dbReference type="EMBL" id="JAPFFJ010000013">
    <property type="protein sequence ID" value="KAJ6414155.1"/>
    <property type="molecule type" value="Genomic_DNA"/>
</dbReference>
<dbReference type="Gene3D" id="3.80.10.10">
    <property type="entry name" value="Ribonuclease Inhibitor"/>
    <property type="match status" value="3"/>
</dbReference>
<keyword evidence="3" id="KW-0677">Repeat</keyword>
<comment type="caution">
    <text evidence="4">The sequence shown here is derived from an EMBL/GenBank/DDBJ whole genome shotgun (WGS) entry which is preliminary data.</text>
</comment>
<proteinExistence type="predicted"/>
<dbReference type="InterPro" id="IPR053211">
    <property type="entry name" value="DNA_repair-toleration"/>
</dbReference>
<dbReference type="InterPro" id="IPR032675">
    <property type="entry name" value="LRR_dom_sf"/>
</dbReference>
<dbReference type="PANTHER" id="PTHR48060">
    <property type="entry name" value="DNA DAMAGE-REPAIR/TOLERATION PROTEIN DRT100"/>
    <property type="match status" value="1"/>
</dbReference>
<dbReference type="InterPro" id="IPR003591">
    <property type="entry name" value="Leu-rich_rpt_typical-subtyp"/>
</dbReference>
<keyword evidence="1" id="KW-0433">Leucine-rich repeat</keyword>
<organism evidence="4 5">
    <name type="scientific">Salix udensis</name>
    <dbReference type="NCBI Taxonomy" id="889485"/>
    <lineage>
        <taxon>Eukaryota</taxon>
        <taxon>Viridiplantae</taxon>
        <taxon>Streptophyta</taxon>
        <taxon>Embryophyta</taxon>
        <taxon>Tracheophyta</taxon>
        <taxon>Spermatophyta</taxon>
        <taxon>Magnoliopsida</taxon>
        <taxon>eudicotyledons</taxon>
        <taxon>Gunneridae</taxon>
        <taxon>Pentapetalae</taxon>
        <taxon>rosids</taxon>
        <taxon>fabids</taxon>
        <taxon>Malpighiales</taxon>
        <taxon>Salicaceae</taxon>
        <taxon>Saliceae</taxon>
        <taxon>Salix</taxon>
    </lineage>
</organism>
<dbReference type="InterPro" id="IPR001611">
    <property type="entry name" value="Leu-rich_rpt"/>
</dbReference>
<dbReference type="AlphaFoldDB" id="A0AAD6JZI1"/>